<name>A0AAV7SSM0_PLEWA</name>
<evidence type="ECO:0000313" key="3">
    <source>
        <dbReference type="Proteomes" id="UP001066276"/>
    </source>
</evidence>
<accession>A0AAV7SSM0</accession>
<organism evidence="2 3">
    <name type="scientific">Pleurodeles waltl</name>
    <name type="common">Iberian ribbed newt</name>
    <dbReference type="NCBI Taxonomy" id="8319"/>
    <lineage>
        <taxon>Eukaryota</taxon>
        <taxon>Metazoa</taxon>
        <taxon>Chordata</taxon>
        <taxon>Craniata</taxon>
        <taxon>Vertebrata</taxon>
        <taxon>Euteleostomi</taxon>
        <taxon>Amphibia</taxon>
        <taxon>Batrachia</taxon>
        <taxon>Caudata</taxon>
        <taxon>Salamandroidea</taxon>
        <taxon>Salamandridae</taxon>
        <taxon>Pleurodelinae</taxon>
        <taxon>Pleurodeles</taxon>
    </lineage>
</organism>
<protein>
    <recommendedName>
        <fullName evidence="4">Reverse transcriptase domain-containing protein</fullName>
    </recommendedName>
</protein>
<evidence type="ECO:0008006" key="4">
    <source>
        <dbReference type="Google" id="ProtNLM"/>
    </source>
</evidence>
<keyword evidence="1" id="KW-0732">Signal</keyword>
<reference evidence="2" key="1">
    <citation type="journal article" date="2022" name="bioRxiv">
        <title>Sequencing and chromosome-scale assembly of the giantPleurodeles waltlgenome.</title>
        <authorList>
            <person name="Brown T."/>
            <person name="Elewa A."/>
            <person name="Iarovenko S."/>
            <person name="Subramanian E."/>
            <person name="Araus A.J."/>
            <person name="Petzold A."/>
            <person name="Susuki M."/>
            <person name="Suzuki K.-i.T."/>
            <person name="Hayashi T."/>
            <person name="Toyoda A."/>
            <person name="Oliveira C."/>
            <person name="Osipova E."/>
            <person name="Leigh N.D."/>
            <person name="Simon A."/>
            <person name="Yun M.H."/>
        </authorList>
    </citation>
    <scope>NUCLEOTIDE SEQUENCE</scope>
    <source>
        <strain evidence="2">20211129_DDA</strain>
        <tissue evidence="2">Liver</tissue>
    </source>
</reference>
<gene>
    <name evidence="2" type="ORF">NDU88_007521</name>
</gene>
<feature type="signal peptide" evidence="1">
    <location>
        <begin position="1"/>
        <end position="25"/>
    </location>
</feature>
<sequence length="108" mass="11438">MAPLETQMTYLVPRALLLACRVALSVVLKARMVAQPEVGDSTHVVSLYADDALVSLRDPEESTLVLLSTLTAFGEVSGLCVIPHKSHLLPMGGLSGTNPMLLPEIGLS</sequence>
<evidence type="ECO:0000256" key="1">
    <source>
        <dbReference type="SAM" id="SignalP"/>
    </source>
</evidence>
<evidence type="ECO:0000313" key="2">
    <source>
        <dbReference type="EMBL" id="KAJ1167128.1"/>
    </source>
</evidence>
<dbReference type="AlphaFoldDB" id="A0AAV7SSM0"/>
<keyword evidence="3" id="KW-1185">Reference proteome</keyword>
<dbReference type="EMBL" id="JANPWB010000008">
    <property type="protein sequence ID" value="KAJ1167128.1"/>
    <property type="molecule type" value="Genomic_DNA"/>
</dbReference>
<proteinExistence type="predicted"/>
<feature type="chain" id="PRO_5043854733" description="Reverse transcriptase domain-containing protein" evidence="1">
    <location>
        <begin position="26"/>
        <end position="108"/>
    </location>
</feature>
<comment type="caution">
    <text evidence="2">The sequence shown here is derived from an EMBL/GenBank/DDBJ whole genome shotgun (WGS) entry which is preliminary data.</text>
</comment>
<dbReference type="Proteomes" id="UP001066276">
    <property type="component" value="Chromosome 4_2"/>
</dbReference>